<name>A0ABV9ANK4_9ACTN</name>
<protein>
    <submittedName>
        <fullName evidence="1">Uncharacterized protein</fullName>
    </submittedName>
</protein>
<dbReference type="RefSeq" id="WP_381174249.1">
    <property type="nucleotide sequence ID" value="NZ_JBHSFK010000006.1"/>
</dbReference>
<dbReference type="EMBL" id="JBHSFK010000006">
    <property type="protein sequence ID" value="MFC4500285.1"/>
    <property type="molecule type" value="Genomic_DNA"/>
</dbReference>
<comment type="caution">
    <text evidence="1">The sequence shown here is derived from an EMBL/GenBank/DDBJ whole genome shotgun (WGS) entry which is preliminary data.</text>
</comment>
<keyword evidence="2" id="KW-1185">Reference proteome</keyword>
<organism evidence="1 2">
    <name type="scientific">Streptomyces vulcanius</name>
    <dbReference type="NCBI Taxonomy" id="1441876"/>
    <lineage>
        <taxon>Bacteria</taxon>
        <taxon>Bacillati</taxon>
        <taxon>Actinomycetota</taxon>
        <taxon>Actinomycetes</taxon>
        <taxon>Kitasatosporales</taxon>
        <taxon>Streptomycetaceae</taxon>
        <taxon>Streptomyces</taxon>
    </lineage>
</organism>
<accession>A0ABV9ANK4</accession>
<reference evidence="2" key="1">
    <citation type="journal article" date="2019" name="Int. J. Syst. Evol. Microbiol.">
        <title>The Global Catalogue of Microorganisms (GCM) 10K type strain sequencing project: providing services to taxonomists for standard genome sequencing and annotation.</title>
        <authorList>
            <consortium name="The Broad Institute Genomics Platform"/>
            <consortium name="The Broad Institute Genome Sequencing Center for Infectious Disease"/>
            <person name="Wu L."/>
            <person name="Ma J."/>
        </authorList>
    </citation>
    <scope>NUCLEOTIDE SEQUENCE [LARGE SCALE GENOMIC DNA]</scope>
    <source>
        <strain evidence="2">CGMCC 4.7177</strain>
    </source>
</reference>
<proteinExistence type="predicted"/>
<gene>
    <name evidence="1" type="ORF">ACFPIH_12190</name>
</gene>
<dbReference type="Proteomes" id="UP001595839">
    <property type="component" value="Unassembled WGS sequence"/>
</dbReference>
<evidence type="ECO:0000313" key="1">
    <source>
        <dbReference type="EMBL" id="MFC4500285.1"/>
    </source>
</evidence>
<sequence>MSGLVAGSLGGYGLQSQVPETFNFLSDVQARVLIDRNSRASGLTTTQIRTKVNPTRPMKRYVNSRLYQRVLGILREDEIDQDELPSDVLDGLSNYRALLQRPHYLDYSEILRLAADLPLPPPSTGGPATEPVVNLRAHVQDTVRYVAVDESPEIWLKFLRRGFACVRHLRKLAQGVDRPHVRPCPLQPAPGLTQSGLVHNAMKLTNTTFQGRAVRAEGRRLLPPPGLFA</sequence>
<evidence type="ECO:0000313" key="2">
    <source>
        <dbReference type="Proteomes" id="UP001595839"/>
    </source>
</evidence>